<feature type="compositionally biased region" description="Polar residues" evidence="1">
    <location>
        <begin position="1309"/>
        <end position="1325"/>
    </location>
</feature>
<feature type="region of interest" description="Disordered" evidence="1">
    <location>
        <begin position="1"/>
        <end position="61"/>
    </location>
</feature>
<evidence type="ECO:0000313" key="3">
    <source>
        <dbReference type="Proteomes" id="UP001176517"/>
    </source>
</evidence>
<feature type="compositionally biased region" description="Low complexity" evidence="1">
    <location>
        <begin position="185"/>
        <end position="201"/>
    </location>
</feature>
<feature type="region of interest" description="Disordered" evidence="1">
    <location>
        <begin position="251"/>
        <end position="447"/>
    </location>
</feature>
<feature type="compositionally biased region" description="Low complexity" evidence="1">
    <location>
        <begin position="16"/>
        <end position="31"/>
    </location>
</feature>
<name>A0AAN6JS13_9BASI</name>
<feature type="compositionally biased region" description="Low complexity" evidence="1">
    <location>
        <begin position="1497"/>
        <end position="1520"/>
    </location>
</feature>
<proteinExistence type="predicted"/>
<feature type="compositionally biased region" description="Pro residues" evidence="1">
    <location>
        <begin position="354"/>
        <end position="368"/>
    </location>
</feature>
<feature type="compositionally biased region" description="Polar residues" evidence="1">
    <location>
        <begin position="418"/>
        <end position="442"/>
    </location>
</feature>
<feature type="compositionally biased region" description="Polar residues" evidence="1">
    <location>
        <begin position="276"/>
        <end position="289"/>
    </location>
</feature>
<evidence type="ECO:0000256" key="1">
    <source>
        <dbReference type="SAM" id="MobiDB-lite"/>
    </source>
</evidence>
<feature type="compositionally biased region" description="Polar residues" evidence="1">
    <location>
        <begin position="211"/>
        <end position="222"/>
    </location>
</feature>
<dbReference type="GO" id="GO:0005681">
    <property type="term" value="C:spliceosomal complex"/>
    <property type="evidence" value="ECO:0007669"/>
    <property type="project" value="TreeGrafter"/>
</dbReference>
<keyword evidence="3" id="KW-1185">Reference proteome</keyword>
<feature type="compositionally biased region" description="Basic and acidic residues" evidence="1">
    <location>
        <begin position="1646"/>
        <end position="1657"/>
    </location>
</feature>
<feature type="compositionally biased region" description="Polar residues" evidence="1">
    <location>
        <begin position="1"/>
        <end position="15"/>
    </location>
</feature>
<feature type="compositionally biased region" description="Polar residues" evidence="1">
    <location>
        <begin position="134"/>
        <end position="148"/>
    </location>
</feature>
<dbReference type="PANTHER" id="PTHR13361">
    <property type="entry name" value="WW DOMAIN-BINDING PROTEIN 11"/>
    <property type="match status" value="1"/>
</dbReference>
<feature type="compositionally biased region" description="Acidic residues" evidence="1">
    <location>
        <begin position="1241"/>
        <end position="1275"/>
    </location>
</feature>
<feature type="region of interest" description="Disordered" evidence="1">
    <location>
        <begin position="1236"/>
        <end position="1703"/>
    </location>
</feature>
<feature type="compositionally biased region" description="Low complexity" evidence="1">
    <location>
        <begin position="1471"/>
        <end position="1483"/>
    </location>
</feature>
<feature type="compositionally biased region" description="Basic and acidic residues" evidence="1">
    <location>
        <begin position="1141"/>
        <end position="1152"/>
    </location>
</feature>
<dbReference type="Proteomes" id="UP001176517">
    <property type="component" value="Unassembled WGS sequence"/>
</dbReference>
<organism evidence="2 3">
    <name type="scientific">Tilletia horrida</name>
    <dbReference type="NCBI Taxonomy" id="155126"/>
    <lineage>
        <taxon>Eukaryota</taxon>
        <taxon>Fungi</taxon>
        <taxon>Dikarya</taxon>
        <taxon>Basidiomycota</taxon>
        <taxon>Ustilaginomycotina</taxon>
        <taxon>Exobasidiomycetes</taxon>
        <taxon>Tilletiales</taxon>
        <taxon>Tilletiaceae</taxon>
        <taxon>Tilletia</taxon>
    </lineage>
</organism>
<feature type="compositionally biased region" description="Pro residues" evidence="1">
    <location>
        <begin position="331"/>
        <end position="347"/>
    </location>
</feature>
<feature type="compositionally biased region" description="Acidic residues" evidence="1">
    <location>
        <begin position="101"/>
        <end position="117"/>
    </location>
</feature>
<feature type="compositionally biased region" description="Basic and acidic residues" evidence="1">
    <location>
        <begin position="1555"/>
        <end position="1567"/>
    </location>
</feature>
<feature type="region of interest" description="Disordered" evidence="1">
    <location>
        <begin position="1129"/>
        <end position="1190"/>
    </location>
</feature>
<comment type="caution">
    <text evidence="2">The sequence shown here is derived from an EMBL/GenBank/DDBJ whole genome shotgun (WGS) entry which is preliminary data.</text>
</comment>
<dbReference type="PANTHER" id="PTHR13361:SF1">
    <property type="entry name" value="WW DOMAIN-BINDING PROTEIN 11"/>
    <property type="match status" value="1"/>
</dbReference>
<sequence length="1703" mass="184854">MLTLSQSSAGSGPLSQQTAQPQPQQQQQQQPQPLPPDPRIGSSSSPSSAPPPAATSSSTSSSLFVLAQSITMASQNNASNSTGAKTISNSGNAFALSELDVDPIFEDSDDEDDDPDFLEIMQKQTADEQKKEQTAINAAVSTPSSQLPARTPPPEEAHTSSQQPAPLPPSHPPIPTQPALEQDISQEQQAQAPMSQAASTARTEPLPPKVTSASQTSHTLVNGTAAPSAPTSAVPNFSDVFRAFLKDDISASSASAPAAASVSSVVRTSPVLPPANRSQVQGTTASPALTTPAFVWQPNRITASPSPAAETAGPSRLRLSASPVMEDEPSNPAPPSSLQAPDPPPPSSETVLPPSTPQIPNPSSPPPNGKGKAREDGIPQAKMELDSDDDFVITAVTSPEASKKPTSPVKRERGRPRASSSATSNLRSTAVFGSQQNGNPSPSKRAAPKVDFLARVEDTVRPEPVTAAQRFWDGLTVLHDEDRRIEAPSPLEHLCSILGRGDLLDIAPINLPVYRATSAKLHTVLEVNTRSAKLLDRTLTKRPGLASNCRIFRIWQDSAFDETAKTRLDWDYVKDIARLMDKRLEEEDGFQFELFLGMLSLPELMNALRGETIDGHVYSGCSRLASTLTKLTLGQDCDPANFRYEKGWSGLRDLLFLLGGQTKVISSVEEFNMMSRNDNIADKNRNRTSPSLWHAFGSKDRLSYQWPNLRRMCLTVQDKSHFQLLDGIDVPNLVNLAIDATTEHMDGDWDVTALDHLLKASPGLESISVQLNEGKQYCGSLLNSYHPQLRNFKFIAGEQFMSNLDQFLARHQVTIISLECGKLCYRMRSLADPTNRFDQLRLLDYRSVPEKISVKVPPLNLAHVAIAYDRIKPKLLSSSKARGNGPIVRPIGAATLAGHGRRHADPDLNANAAGDKERLYKEEIPECFEVRTLVSITSLELLFDIYKLPELTTEIHMMINSRIFPNLLELKLIGEREGNKHEPLYFKQTMLQQLLVAVADSLTLRAVSFENFCTVIPPYEFLGRYSVFGPSLEYVAVRTVAACARVWRITRDVSQDSETRLVGNSRADTSRLDYVHRPVTSVVGIPTDDFQFAFMINDAPADAWQKVSFYSHWNDEEREALLEKTRRSANLGTLPGAATHPPERPSNRKQKVDPMSLDGLEEGNSSLTSPIRRAATQRNAARKAAEATTQLFSASQPVARATRATQLRARMEQAYRSSQPNNSAQASQRRILKHDDIFGEGLDDDDDDDDDGDTEEERSTVEDEDMEAADEDQEQEAPATASQEPRWKTEAVARQMPAATPASGLAAESSRTARSDSQNGASTPRPSSPKRGPATNGAPASFPFHNAQFESSDSESDDDDGRPRTGGKAWLPGQSARRSTGGKQAPPGFQPPLPIIPRASQSQPRPTSPVPARPQPTLYKSPASTVASSQPAPAQSSSDPVNGETRALSQAPAEVEAPPVSQRHSSSVQGSTQFTAATASQTTVRNEDSPVFTPTPARSSAARIRQRSSSPAGDPAASSGLRSPAKKPRRSAGGENGLIIPTILSRSSSPMLPGRTEEERILIEDARSVLAGSQSYRRGRSPPNGAGSDEPGSSRSSRSLSPKQRHNKHQPHSNGSSKFPPGLGKSIEVARAIHQDVVDLTSSPEPEDRTTRTGERRSPKRVNRTPSQTPSQPRRKDGRFSRTSPQPAAPTNDDDESDWFRIL</sequence>
<reference evidence="2" key="1">
    <citation type="journal article" date="2023" name="PhytoFront">
        <title>Draft Genome Resources of Seven Strains of Tilletia horrida, Causal Agent of Kernel Smut of Rice.</title>
        <authorList>
            <person name="Khanal S."/>
            <person name="Antony Babu S."/>
            <person name="Zhou X.G."/>
        </authorList>
    </citation>
    <scope>NUCLEOTIDE SEQUENCE</scope>
    <source>
        <strain evidence="2">TX6</strain>
    </source>
</reference>
<feature type="region of interest" description="Disordered" evidence="1">
    <location>
        <begin position="1209"/>
        <end position="1228"/>
    </location>
</feature>
<gene>
    <name evidence="2" type="ORF">OC846_002579</name>
</gene>
<feature type="region of interest" description="Disordered" evidence="1">
    <location>
        <begin position="101"/>
        <end position="235"/>
    </location>
</feature>
<feature type="compositionally biased region" description="Low complexity" evidence="1">
    <location>
        <begin position="224"/>
        <end position="233"/>
    </location>
</feature>
<feature type="compositionally biased region" description="Low complexity" evidence="1">
    <location>
        <begin position="1217"/>
        <end position="1228"/>
    </location>
</feature>
<feature type="compositionally biased region" description="Low complexity" evidence="1">
    <location>
        <begin position="1421"/>
        <end position="1441"/>
    </location>
</feature>
<protein>
    <submittedName>
        <fullName evidence="2">Uncharacterized protein</fullName>
    </submittedName>
</protein>
<accession>A0AAN6JS13</accession>
<evidence type="ECO:0000313" key="2">
    <source>
        <dbReference type="EMBL" id="KAK0553334.1"/>
    </source>
</evidence>
<dbReference type="EMBL" id="JAPDMZ010000052">
    <property type="protein sequence ID" value="KAK0553334.1"/>
    <property type="molecule type" value="Genomic_DNA"/>
</dbReference>
<feature type="compositionally biased region" description="Pro residues" evidence="1">
    <location>
        <begin position="165"/>
        <end position="176"/>
    </location>
</feature>
<feature type="compositionally biased region" description="Low complexity" evidence="1">
    <location>
        <begin position="251"/>
        <end position="270"/>
    </location>
</feature>